<comment type="similarity">
    <text evidence="2">Belongs to the endoribonuclease YbeY family.</text>
</comment>
<protein>
    <submittedName>
        <fullName evidence="8">Uncharacterized protein</fullName>
    </submittedName>
</protein>
<dbReference type="GO" id="GO:0004519">
    <property type="term" value="F:endonuclease activity"/>
    <property type="evidence" value="ECO:0007669"/>
    <property type="project" value="UniProtKB-KW"/>
</dbReference>
<accession>A0A1F4XGE7</accession>
<dbReference type="GO" id="GO:0046872">
    <property type="term" value="F:metal ion binding"/>
    <property type="evidence" value="ECO:0007669"/>
    <property type="project" value="UniProtKB-KW"/>
</dbReference>
<keyword evidence="6" id="KW-0378">Hydrolase</keyword>
<evidence type="ECO:0000256" key="7">
    <source>
        <dbReference type="ARBA" id="ARBA00022833"/>
    </source>
</evidence>
<dbReference type="SUPFAM" id="SSF55486">
    <property type="entry name" value="Metalloproteases ('zincins'), catalytic domain"/>
    <property type="match status" value="1"/>
</dbReference>
<dbReference type="Pfam" id="PF02130">
    <property type="entry name" value="YbeY"/>
    <property type="match status" value="1"/>
</dbReference>
<dbReference type="EMBL" id="MEWX01000014">
    <property type="protein sequence ID" value="OGC80771.1"/>
    <property type="molecule type" value="Genomic_DNA"/>
</dbReference>
<evidence type="ECO:0000256" key="1">
    <source>
        <dbReference type="ARBA" id="ARBA00001947"/>
    </source>
</evidence>
<sequence length="117" mass="13372">MKKTLARSSKLEARSLNKIKDFVLGKHYDLSVAFLPPQKMRAVTRRTKGKSKVSNVLAFPLSKNSGEILICRAAAKPYTSEYLFIHGLLHLKGLRHSGTMEGEEDRLLKRFRFRRNA</sequence>
<comment type="caution">
    <text evidence="8">The sequence shown here is derived from an EMBL/GenBank/DDBJ whole genome shotgun (WGS) entry which is preliminary data.</text>
</comment>
<evidence type="ECO:0000256" key="4">
    <source>
        <dbReference type="ARBA" id="ARBA00022723"/>
    </source>
</evidence>
<dbReference type="Gene3D" id="3.40.390.30">
    <property type="entry name" value="Metalloproteases ('zincins'), catalytic domain"/>
    <property type="match status" value="1"/>
</dbReference>
<evidence type="ECO:0000256" key="3">
    <source>
        <dbReference type="ARBA" id="ARBA00022722"/>
    </source>
</evidence>
<dbReference type="GO" id="GO:0006364">
    <property type="term" value="P:rRNA processing"/>
    <property type="evidence" value="ECO:0007669"/>
    <property type="project" value="InterPro"/>
</dbReference>
<keyword evidence="4" id="KW-0479">Metal-binding</keyword>
<keyword evidence="7" id="KW-0862">Zinc</keyword>
<evidence type="ECO:0000256" key="6">
    <source>
        <dbReference type="ARBA" id="ARBA00022801"/>
    </source>
</evidence>
<dbReference type="Proteomes" id="UP000176185">
    <property type="component" value="Unassembled WGS sequence"/>
</dbReference>
<proteinExistence type="inferred from homology"/>
<keyword evidence="5" id="KW-0255">Endonuclease</keyword>
<dbReference type="STRING" id="1797243.A2943_02735"/>
<gene>
    <name evidence="8" type="ORF">A2943_02735</name>
</gene>
<evidence type="ECO:0000313" key="8">
    <source>
        <dbReference type="EMBL" id="OGC80771.1"/>
    </source>
</evidence>
<organism evidence="8 9">
    <name type="scientific">Candidatus Adlerbacteria bacterium RIFCSPLOWO2_01_FULL_51_16</name>
    <dbReference type="NCBI Taxonomy" id="1797243"/>
    <lineage>
        <taxon>Bacteria</taxon>
        <taxon>Candidatus Adleribacteriota</taxon>
    </lineage>
</organism>
<evidence type="ECO:0000313" key="9">
    <source>
        <dbReference type="Proteomes" id="UP000176185"/>
    </source>
</evidence>
<dbReference type="AlphaFoldDB" id="A0A1F4XGE7"/>
<evidence type="ECO:0000256" key="5">
    <source>
        <dbReference type="ARBA" id="ARBA00022759"/>
    </source>
</evidence>
<comment type="cofactor">
    <cofactor evidence="1">
        <name>Zn(2+)</name>
        <dbReference type="ChEBI" id="CHEBI:29105"/>
    </cofactor>
</comment>
<keyword evidence="3" id="KW-0540">Nuclease</keyword>
<dbReference type="InterPro" id="IPR023091">
    <property type="entry name" value="MetalPrtase_cat_dom_sf_prd"/>
</dbReference>
<evidence type="ECO:0000256" key="2">
    <source>
        <dbReference type="ARBA" id="ARBA00010875"/>
    </source>
</evidence>
<name>A0A1F4XGE7_9BACT</name>
<dbReference type="GO" id="GO:0004222">
    <property type="term" value="F:metalloendopeptidase activity"/>
    <property type="evidence" value="ECO:0007669"/>
    <property type="project" value="InterPro"/>
</dbReference>
<reference evidence="8 9" key="1">
    <citation type="journal article" date="2016" name="Nat. Commun.">
        <title>Thousands of microbial genomes shed light on interconnected biogeochemical processes in an aquifer system.</title>
        <authorList>
            <person name="Anantharaman K."/>
            <person name="Brown C.T."/>
            <person name="Hug L.A."/>
            <person name="Sharon I."/>
            <person name="Castelle C.J."/>
            <person name="Probst A.J."/>
            <person name="Thomas B.C."/>
            <person name="Singh A."/>
            <person name="Wilkins M.J."/>
            <person name="Karaoz U."/>
            <person name="Brodie E.L."/>
            <person name="Williams K.H."/>
            <person name="Hubbard S.S."/>
            <person name="Banfield J.F."/>
        </authorList>
    </citation>
    <scope>NUCLEOTIDE SEQUENCE [LARGE SCALE GENOMIC DNA]</scope>
</reference>
<dbReference type="InterPro" id="IPR002036">
    <property type="entry name" value="YbeY"/>
</dbReference>